<organism evidence="4 5">
    <name type="scientific">Perca flavescens</name>
    <name type="common">American yellow perch</name>
    <name type="synonym">Morone flavescens</name>
    <dbReference type="NCBI Taxonomy" id="8167"/>
    <lineage>
        <taxon>Eukaryota</taxon>
        <taxon>Metazoa</taxon>
        <taxon>Chordata</taxon>
        <taxon>Craniata</taxon>
        <taxon>Vertebrata</taxon>
        <taxon>Euteleostomi</taxon>
        <taxon>Actinopterygii</taxon>
        <taxon>Neopterygii</taxon>
        <taxon>Teleostei</taxon>
        <taxon>Neoteleostei</taxon>
        <taxon>Acanthomorphata</taxon>
        <taxon>Eupercaria</taxon>
        <taxon>Perciformes</taxon>
        <taxon>Percoidei</taxon>
        <taxon>Percidae</taxon>
        <taxon>Percinae</taxon>
        <taxon>Perca</taxon>
    </lineage>
</organism>
<dbReference type="Pfam" id="PF03146">
    <property type="entry name" value="NtA"/>
    <property type="match status" value="1"/>
</dbReference>
<reference evidence="4 5" key="1">
    <citation type="submission" date="2019-01" db="EMBL/GenBank/DDBJ databases">
        <title>A chromosome-scale genome assembly of the yellow perch, Perca flavescens.</title>
        <authorList>
            <person name="Feron R."/>
            <person name="Morvezen R."/>
            <person name="Bestin A."/>
            <person name="Haffray P."/>
            <person name="Klopp C."/>
            <person name="Zahm M."/>
            <person name="Cabau C."/>
            <person name="Roques C."/>
            <person name="Donnadieu C."/>
            <person name="Bouchez O."/>
            <person name="Christie M."/>
            <person name="Larson W."/>
            <person name="Guiguen Y."/>
        </authorList>
    </citation>
    <scope>NUCLEOTIDE SEQUENCE [LARGE SCALE GENOMIC DNA]</scope>
    <source>
        <strain evidence="4">YP-PL-M2</strain>
        <tissue evidence="4">Blood</tissue>
    </source>
</reference>
<evidence type="ECO:0000256" key="2">
    <source>
        <dbReference type="SAM" id="SignalP"/>
    </source>
</evidence>
<keyword evidence="5" id="KW-1185">Reference proteome</keyword>
<dbReference type="SUPFAM" id="SSF50242">
    <property type="entry name" value="TIMP-like"/>
    <property type="match status" value="1"/>
</dbReference>
<dbReference type="GO" id="GO:0005886">
    <property type="term" value="C:plasma membrane"/>
    <property type="evidence" value="ECO:0007669"/>
    <property type="project" value="GOC"/>
</dbReference>
<comment type="caution">
    <text evidence="4">The sequence shown here is derived from an EMBL/GenBank/DDBJ whole genome shotgun (WGS) entry which is preliminary data.</text>
</comment>
<dbReference type="STRING" id="8167.A0A484D6N7"/>
<accession>A0A484D6N7</accession>
<dbReference type="AlphaFoldDB" id="A0A484D6N7"/>
<dbReference type="PROSITE" id="PS51121">
    <property type="entry name" value="NTA"/>
    <property type="match status" value="1"/>
</dbReference>
<dbReference type="GO" id="GO:0043113">
    <property type="term" value="P:receptor clustering"/>
    <property type="evidence" value="ECO:0007669"/>
    <property type="project" value="InterPro"/>
</dbReference>
<proteinExistence type="predicted"/>
<dbReference type="EMBL" id="SCKG01000007">
    <property type="protein sequence ID" value="TDH10904.1"/>
    <property type="molecule type" value="Genomic_DNA"/>
</dbReference>
<feature type="signal peptide" evidence="2">
    <location>
        <begin position="1"/>
        <end position="29"/>
    </location>
</feature>
<evidence type="ECO:0000313" key="4">
    <source>
        <dbReference type="EMBL" id="TDH10904.1"/>
    </source>
</evidence>
<feature type="disulfide bond" evidence="1">
    <location>
        <begin position="31"/>
        <end position="103"/>
    </location>
</feature>
<evidence type="ECO:0000256" key="1">
    <source>
        <dbReference type="PROSITE-ProRule" id="PRU00443"/>
    </source>
</evidence>
<evidence type="ECO:0000313" key="5">
    <source>
        <dbReference type="Proteomes" id="UP000295070"/>
    </source>
</evidence>
<sequence>MGCQRTLAAGRTALLLAGLLVALWHRCAASCPERDLEDREEEANIVLTGTVDEIINMDPVHNTYSCKVRVWRYLKGKTNVNREILLDGGNKLMIGGFGNPGICDNQVATGDTRIFFLNPAPEAMGPEHKNELMLNSSLMRITLRNLEDVEHCVEELKYT</sequence>
<name>A0A484D6N7_PERFV</name>
<dbReference type="InterPro" id="IPR008993">
    <property type="entry name" value="TIMP-like_OB-fold"/>
</dbReference>
<dbReference type="InterPro" id="IPR004850">
    <property type="entry name" value="NtA_dom"/>
</dbReference>
<dbReference type="GO" id="GO:0043236">
    <property type="term" value="F:laminin binding"/>
    <property type="evidence" value="ECO:0007669"/>
    <property type="project" value="InterPro"/>
</dbReference>
<gene>
    <name evidence="4" type="ORF">EPR50_G00079790</name>
</gene>
<keyword evidence="1" id="KW-1015">Disulfide bond</keyword>
<feature type="domain" description="NtA" evidence="3">
    <location>
        <begin position="31"/>
        <end position="159"/>
    </location>
</feature>
<keyword evidence="2" id="KW-0732">Signal</keyword>
<feature type="chain" id="PRO_5019824382" description="NtA domain-containing protein" evidence="2">
    <location>
        <begin position="30"/>
        <end position="159"/>
    </location>
</feature>
<protein>
    <recommendedName>
        <fullName evidence="3">NtA domain-containing protein</fullName>
    </recommendedName>
</protein>
<dbReference type="Gene3D" id="2.40.50.120">
    <property type="match status" value="1"/>
</dbReference>
<evidence type="ECO:0000259" key="3">
    <source>
        <dbReference type="PROSITE" id="PS51121"/>
    </source>
</evidence>
<dbReference type="Proteomes" id="UP000295070">
    <property type="component" value="Chromosome 7"/>
</dbReference>
<dbReference type="FunFam" id="2.40.50.120:FF:000008">
    <property type="entry name" value="agrin isoform X1"/>
    <property type="match status" value="1"/>
</dbReference>